<dbReference type="InterPro" id="IPR008307">
    <property type="entry name" value="UCP018957"/>
</dbReference>
<keyword evidence="2" id="KW-1185">Reference proteome</keyword>
<dbReference type="AlphaFoldDB" id="A0A938YIP0"/>
<name>A0A938YIP0_9ACTN</name>
<dbReference type="Pfam" id="PF08819">
    <property type="entry name" value="DUF1802"/>
    <property type="match status" value="1"/>
</dbReference>
<reference evidence="1" key="1">
    <citation type="submission" date="2021-01" db="EMBL/GenBank/DDBJ databases">
        <title>KCTC 19127 draft genome.</title>
        <authorList>
            <person name="An D."/>
        </authorList>
    </citation>
    <scope>NUCLEOTIDE SEQUENCE</scope>
    <source>
        <strain evidence="1">KCTC 19127</strain>
    </source>
</reference>
<dbReference type="Proteomes" id="UP000663801">
    <property type="component" value="Unassembled WGS sequence"/>
</dbReference>
<accession>A0A938YIP0</accession>
<sequence length="192" mass="20949">MHPSTPAPHPSTPALKEWAAVVHALLAGRQTVLLRKGGIGEKRFTLDAESFLLFPTTAHSHAESTRPEHHDLLTAGENDCRGGHVVIRARLDVVEAIEVRRPEAVAELEPFHVFTTASVVANRIDFRPRRALAVLVVRARPVLEPVVLTREERFGGCVSWVDLPVGEAIAGPAAVDDEELHRVGRTVRQAVG</sequence>
<organism evidence="1 2">
    <name type="scientific">Nakamurella flavida</name>
    <dbReference type="NCBI Taxonomy" id="363630"/>
    <lineage>
        <taxon>Bacteria</taxon>
        <taxon>Bacillati</taxon>
        <taxon>Actinomycetota</taxon>
        <taxon>Actinomycetes</taxon>
        <taxon>Nakamurellales</taxon>
        <taxon>Nakamurellaceae</taxon>
        <taxon>Nakamurella</taxon>
    </lineage>
</organism>
<dbReference type="RefSeq" id="WP_205255616.1">
    <property type="nucleotide sequence ID" value="NZ_BAAAPV010000003.1"/>
</dbReference>
<protein>
    <submittedName>
        <fullName evidence="1">DUF1802 family protein</fullName>
    </submittedName>
</protein>
<comment type="caution">
    <text evidence="1">The sequence shown here is derived from an EMBL/GenBank/DDBJ whole genome shotgun (WGS) entry which is preliminary data.</text>
</comment>
<proteinExistence type="predicted"/>
<evidence type="ECO:0000313" key="2">
    <source>
        <dbReference type="Proteomes" id="UP000663801"/>
    </source>
</evidence>
<dbReference type="PIRSF" id="PIRSF018957">
    <property type="entry name" value="UCP018957"/>
    <property type="match status" value="1"/>
</dbReference>
<dbReference type="EMBL" id="JAERWL010000005">
    <property type="protein sequence ID" value="MBM9475458.1"/>
    <property type="molecule type" value="Genomic_DNA"/>
</dbReference>
<gene>
    <name evidence="1" type="ORF">JL107_03270</name>
</gene>
<evidence type="ECO:0000313" key="1">
    <source>
        <dbReference type="EMBL" id="MBM9475458.1"/>
    </source>
</evidence>
<dbReference type="InterPro" id="IPR014923">
    <property type="entry name" value="DUF1802"/>
</dbReference>